<dbReference type="SUPFAM" id="SSF81383">
    <property type="entry name" value="F-box domain"/>
    <property type="match status" value="1"/>
</dbReference>
<dbReference type="EMBL" id="GBRH01280226">
    <property type="protein sequence ID" value="JAD17669.1"/>
    <property type="molecule type" value="Transcribed_RNA"/>
</dbReference>
<protein>
    <submittedName>
        <fullName evidence="1">Uncharacterized protein</fullName>
    </submittedName>
</protein>
<reference evidence="1" key="2">
    <citation type="journal article" date="2015" name="Data Brief">
        <title>Shoot transcriptome of the giant reed, Arundo donax.</title>
        <authorList>
            <person name="Barrero R.A."/>
            <person name="Guerrero F.D."/>
            <person name="Moolhuijzen P."/>
            <person name="Goolsby J.A."/>
            <person name="Tidwell J."/>
            <person name="Bellgard S.E."/>
            <person name="Bellgard M.I."/>
        </authorList>
    </citation>
    <scope>NUCLEOTIDE SEQUENCE</scope>
    <source>
        <tissue evidence="1">Shoot tissue taken approximately 20 cm above the soil surface</tissue>
    </source>
</reference>
<evidence type="ECO:0000313" key="1">
    <source>
        <dbReference type="EMBL" id="JAD17669.1"/>
    </source>
</evidence>
<accession>A0A0A9N5C0</accession>
<reference evidence="1" key="1">
    <citation type="submission" date="2014-09" db="EMBL/GenBank/DDBJ databases">
        <authorList>
            <person name="Magalhaes I.L.F."/>
            <person name="Oliveira U."/>
            <person name="Santos F.R."/>
            <person name="Vidigal T.H.D.A."/>
            <person name="Brescovit A.D."/>
            <person name="Santos A.J."/>
        </authorList>
    </citation>
    <scope>NUCLEOTIDE SEQUENCE</scope>
    <source>
        <tissue evidence="1">Shoot tissue taken approximately 20 cm above the soil surface</tissue>
    </source>
</reference>
<dbReference type="Pfam" id="PF00646">
    <property type="entry name" value="F-box"/>
    <property type="match status" value="1"/>
</dbReference>
<dbReference type="AlphaFoldDB" id="A0A0A9N5C0"/>
<dbReference type="PANTHER" id="PTHR32133:SF386">
    <property type="entry name" value="F-BOX DOMAIN-CONTAINING PROTEIN"/>
    <property type="match status" value="1"/>
</dbReference>
<organism evidence="1">
    <name type="scientific">Arundo donax</name>
    <name type="common">Giant reed</name>
    <name type="synonym">Donax arundinaceus</name>
    <dbReference type="NCBI Taxonomy" id="35708"/>
    <lineage>
        <taxon>Eukaryota</taxon>
        <taxon>Viridiplantae</taxon>
        <taxon>Streptophyta</taxon>
        <taxon>Embryophyta</taxon>
        <taxon>Tracheophyta</taxon>
        <taxon>Spermatophyta</taxon>
        <taxon>Magnoliopsida</taxon>
        <taxon>Liliopsida</taxon>
        <taxon>Poales</taxon>
        <taxon>Poaceae</taxon>
        <taxon>PACMAD clade</taxon>
        <taxon>Arundinoideae</taxon>
        <taxon>Arundineae</taxon>
        <taxon>Arundo</taxon>
    </lineage>
</organism>
<name>A0A0A9N5C0_ARUDO</name>
<dbReference type="InterPro" id="IPR011044">
    <property type="entry name" value="Quino_amine_DH_bsu"/>
</dbReference>
<dbReference type="PANTHER" id="PTHR32133">
    <property type="entry name" value="OS07G0120400 PROTEIN"/>
    <property type="match status" value="1"/>
</dbReference>
<dbReference type="InterPro" id="IPR036047">
    <property type="entry name" value="F-box-like_dom_sf"/>
</dbReference>
<dbReference type="InterPro" id="IPR001810">
    <property type="entry name" value="F-box_dom"/>
</dbReference>
<dbReference type="SUPFAM" id="SSF50969">
    <property type="entry name" value="YVTN repeat-like/Quinoprotein amine dehydrogenase"/>
    <property type="match status" value="1"/>
</dbReference>
<sequence length="387" mass="42725">MAAPPLLDELVEEILLRVPPDEPAGLVRAALACKGWCRLVSGPGFRRRFRQRHRRPPLLGILRNFTDEDGASIVRFVPTCSFRPAPADRRGWYALDARHGRVLLHGAPWMFEPVAVLAVWNPVTDEQRALPALRLVPHMYSWNAAVLCAAAAGDCDHLDCHHGPFLVVFVGTHRQGMSIYVYSSESDTWSKPASALHLYSLSVQVRGVHVGNTLYFVLENTSRILMYDLDTWEIYTTRILKYDLGTWEITLIDSPPMSNDHIVLTTAEGGGLGSATVKGSIICLWSREAGPNGDMGWRQIKVIDFKMPIPDDRITNRIDVVGFADGGGVIYVGTDRGSFITDLNSERFRKVGGINGVDDIVLYLSFYTPALGVTSIGEGPRDGASHS</sequence>
<proteinExistence type="predicted"/>